<evidence type="ECO:0000313" key="3">
    <source>
        <dbReference type="EMBL" id="PWF27770.1"/>
    </source>
</evidence>
<evidence type="ECO:0000313" key="4">
    <source>
        <dbReference type="Proteomes" id="UP000245283"/>
    </source>
</evidence>
<reference evidence="4" key="1">
    <citation type="submission" date="2018-05" db="EMBL/GenBank/DDBJ databases">
        <authorList>
            <person name="Li Y."/>
        </authorList>
    </citation>
    <scope>NUCLEOTIDE SEQUENCE [LARGE SCALE GENOMIC DNA]</scope>
    <source>
        <strain evidence="4">sk1b4</strain>
    </source>
</reference>
<protein>
    <recommendedName>
        <fullName evidence="5">Septum formation initiator</fullName>
    </recommendedName>
</protein>
<dbReference type="Pfam" id="PF04977">
    <property type="entry name" value="DivIC"/>
    <property type="match status" value="1"/>
</dbReference>
<dbReference type="Proteomes" id="UP000245283">
    <property type="component" value="Unassembled WGS sequence"/>
</dbReference>
<name>A0A2V1KBX2_9ACTO</name>
<dbReference type="AlphaFoldDB" id="A0A2V1KBX2"/>
<dbReference type="OrthoDB" id="5187715at2"/>
<organism evidence="3 4">
    <name type="scientific">Ancrocorticia populi</name>
    <dbReference type="NCBI Taxonomy" id="2175228"/>
    <lineage>
        <taxon>Bacteria</taxon>
        <taxon>Bacillati</taxon>
        <taxon>Actinomycetota</taxon>
        <taxon>Actinomycetes</taxon>
        <taxon>Actinomycetales</taxon>
        <taxon>Actinomycetaceae</taxon>
        <taxon>Ancrocorticia</taxon>
    </lineage>
</organism>
<accession>A0A2V1KBX2</accession>
<evidence type="ECO:0008006" key="5">
    <source>
        <dbReference type="Google" id="ProtNLM"/>
    </source>
</evidence>
<evidence type="ECO:0000256" key="1">
    <source>
        <dbReference type="SAM" id="Coils"/>
    </source>
</evidence>
<dbReference type="EMBL" id="QETB01000001">
    <property type="protein sequence ID" value="PWF27770.1"/>
    <property type="molecule type" value="Genomic_DNA"/>
</dbReference>
<keyword evidence="1" id="KW-0175">Coiled coil</keyword>
<proteinExistence type="predicted"/>
<dbReference type="InterPro" id="IPR007060">
    <property type="entry name" value="FtsL/DivIC"/>
</dbReference>
<keyword evidence="4" id="KW-1185">Reference proteome</keyword>
<feature type="region of interest" description="Disordered" evidence="2">
    <location>
        <begin position="121"/>
        <end position="148"/>
    </location>
</feature>
<evidence type="ECO:0000256" key="2">
    <source>
        <dbReference type="SAM" id="MobiDB-lite"/>
    </source>
</evidence>
<comment type="caution">
    <text evidence="3">The sequence shown here is derived from an EMBL/GenBank/DDBJ whole genome shotgun (WGS) entry which is preliminary data.</text>
</comment>
<feature type="coiled-coil region" evidence="1">
    <location>
        <begin position="29"/>
        <end position="56"/>
    </location>
</feature>
<sequence length="148" mass="16702">MVAVVLTFVVAIVIVWPTVARYYSSQRELAAARAELTTTEEHIEELQTELDLWNDDDFVRSQARERLGYVMPGQTLYVVKDPGAGTAQDQRDERIAEVNRNRRAATPWYVTMWDSVSVAGQTEAEFDNPNDVPVLNSPEPTADEDTEN</sequence>
<gene>
    <name evidence="3" type="ORF">DD236_02455</name>
</gene>